<feature type="transmembrane region" description="Helical" evidence="1">
    <location>
        <begin position="247"/>
        <end position="272"/>
    </location>
</feature>
<keyword evidence="1" id="KW-1133">Transmembrane helix</keyword>
<dbReference type="OrthoDB" id="5411746at2"/>
<protein>
    <submittedName>
        <fullName evidence="2">Amino acid transporter, AAT family</fullName>
    </submittedName>
</protein>
<evidence type="ECO:0000313" key="2">
    <source>
        <dbReference type="EMBL" id="SDP51589.1"/>
    </source>
</evidence>
<proteinExistence type="predicted"/>
<gene>
    <name evidence="2" type="ORF">SAMN05660330_03018</name>
</gene>
<dbReference type="RefSeq" id="WP_092224300.1">
    <property type="nucleotide sequence ID" value="NZ_FNJI01000023.1"/>
</dbReference>
<sequence length="403" mass="46251">MAAGELKPRWGQPLTGLVSFGTFLAIALLTWFIFSDHRGPVGWFPYPFVMYLAMMILVGIWQHMFLGDWPFQHIPQPKRGIIMTLMNLVIVWFVIDVLFYRILGIGFNFLSYYGLETLGKPVILAQVAVVCFVLIGFYTYPVFTIFFGKWPIQPSNLPQPAAGFAELGWGSFITLFCYAVLIVPFFGNIFTGPALGTAWWSTIGGTSHVHWVFGWWEWAIVILFMTPNVWRMKPWSAITVAQPWKGLISVIISLVGAYIIALICKAAAPLWVPAETFQSLEEAKGIAEVQRFLWLHSAEIAGFALIPFLIWHHYFDDSAFGLDKDGWSAFTLRTLGVGLLAAGSYWVYYYGNFGHWALGNHHMTELSHRFPHGESLVWNFWWIIPLLFNEWFFHKWPFYVHQE</sequence>
<keyword evidence="1" id="KW-0472">Membrane</keyword>
<feature type="transmembrane region" description="Helical" evidence="1">
    <location>
        <begin position="81"/>
        <end position="103"/>
    </location>
</feature>
<feature type="transmembrane region" description="Helical" evidence="1">
    <location>
        <begin position="327"/>
        <end position="348"/>
    </location>
</feature>
<feature type="transmembrane region" description="Helical" evidence="1">
    <location>
        <begin position="46"/>
        <end position="69"/>
    </location>
</feature>
<feature type="transmembrane region" description="Helical" evidence="1">
    <location>
        <begin position="292"/>
        <end position="315"/>
    </location>
</feature>
<feature type="transmembrane region" description="Helical" evidence="1">
    <location>
        <begin position="209"/>
        <end position="226"/>
    </location>
</feature>
<feature type="transmembrane region" description="Helical" evidence="1">
    <location>
        <begin position="167"/>
        <end position="189"/>
    </location>
</feature>
<reference evidence="2 3" key="1">
    <citation type="submission" date="2016-10" db="EMBL/GenBank/DDBJ databases">
        <authorList>
            <person name="de Groot N.N."/>
        </authorList>
    </citation>
    <scope>NUCLEOTIDE SEQUENCE [LARGE SCALE GENOMIC DNA]</scope>
    <source>
        <strain evidence="2 3">DSM 12130</strain>
    </source>
</reference>
<dbReference type="STRING" id="91360.SAMN05660330_03018"/>
<keyword evidence="3" id="KW-1185">Reference proteome</keyword>
<organism evidence="2 3">
    <name type="scientific">Desulforhopalus singaporensis</name>
    <dbReference type="NCBI Taxonomy" id="91360"/>
    <lineage>
        <taxon>Bacteria</taxon>
        <taxon>Pseudomonadati</taxon>
        <taxon>Thermodesulfobacteriota</taxon>
        <taxon>Desulfobulbia</taxon>
        <taxon>Desulfobulbales</taxon>
        <taxon>Desulfocapsaceae</taxon>
        <taxon>Desulforhopalus</taxon>
    </lineage>
</organism>
<name>A0A1H0TC55_9BACT</name>
<dbReference type="EMBL" id="FNJI01000023">
    <property type="protein sequence ID" value="SDP51589.1"/>
    <property type="molecule type" value="Genomic_DNA"/>
</dbReference>
<dbReference type="Proteomes" id="UP000199073">
    <property type="component" value="Unassembled WGS sequence"/>
</dbReference>
<feature type="transmembrane region" description="Helical" evidence="1">
    <location>
        <begin position="123"/>
        <end position="147"/>
    </location>
</feature>
<feature type="transmembrane region" description="Helical" evidence="1">
    <location>
        <begin position="14"/>
        <end position="34"/>
    </location>
</feature>
<keyword evidence="1" id="KW-0812">Transmembrane</keyword>
<accession>A0A1H0TC55</accession>
<evidence type="ECO:0000313" key="3">
    <source>
        <dbReference type="Proteomes" id="UP000199073"/>
    </source>
</evidence>
<evidence type="ECO:0000256" key="1">
    <source>
        <dbReference type="SAM" id="Phobius"/>
    </source>
</evidence>
<dbReference type="AlphaFoldDB" id="A0A1H0TC55"/>